<dbReference type="InterPro" id="IPR000768">
    <property type="entry name" value="ART"/>
</dbReference>
<dbReference type="SUPFAM" id="SSF54060">
    <property type="entry name" value="His-Me finger endonucleases"/>
    <property type="match status" value="1"/>
</dbReference>
<dbReference type="InterPro" id="IPR044929">
    <property type="entry name" value="DNA/RNA_non-sp_Endonuclease_sf"/>
</dbReference>
<organism evidence="10 11">
    <name type="scientific">Coregonus suidteri</name>
    <dbReference type="NCBI Taxonomy" id="861788"/>
    <lineage>
        <taxon>Eukaryota</taxon>
        <taxon>Metazoa</taxon>
        <taxon>Chordata</taxon>
        <taxon>Craniata</taxon>
        <taxon>Vertebrata</taxon>
        <taxon>Euteleostomi</taxon>
        <taxon>Actinopterygii</taxon>
        <taxon>Neopterygii</taxon>
        <taxon>Teleostei</taxon>
        <taxon>Protacanthopterygii</taxon>
        <taxon>Salmoniformes</taxon>
        <taxon>Salmonidae</taxon>
        <taxon>Coregoninae</taxon>
        <taxon>Coregonus</taxon>
    </lineage>
</organism>
<dbReference type="SMART" id="SM00477">
    <property type="entry name" value="NUC"/>
    <property type="match status" value="1"/>
</dbReference>
<feature type="domain" description="DNA/RNA non-specific endonuclease/pyrophosphatase/phosphodiesterase" evidence="9">
    <location>
        <begin position="49"/>
        <end position="250"/>
    </location>
</feature>
<evidence type="ECO:0000256" key="5">
    <source>
        <dbReference type="ARBA" id="ARBA00022857"/>
    </source>
</evidence>
<dbReference type="Proteomes" id="UP001356427">
    <property type="component" value="Unassembled WGS sequence"/>
</dbReference>
<dbReference type="Pfam" id="PF01129">
    <property type="entry name" value="ART"/>
    <property type="match status" value="1"/>
</dbReference>
<dbReference type="InterPro" id="IPR020821">
    <property type="entry name" value="ENPP1-3/EXOG-like_nuc-like"/>
</dbReference>
<keyword evidence="5 7" id="KW-0521">NADP</keyword>
<dbReference type="InterPro" id="IPR044925">
    <property type="entry name" value="His-Me_finger_sf"/>
</dbReference>
<dbReference type="Gene3D" id="3.90.176.10">
    <property type="entry name" value="Toxin ADP-ribosyltransferase, Chain A, domain 1"/>
    <property type="match status" value="1"/>
</dbReference>
<gene>
    <name evidence="10" type="ORF">J4Q44_G00043020</name>
</gene>
<evidence type="ECO:0000256" key="7">
    <source>
        <dbReference type="RuleBase" id="RU361228"/>
    </source>
</evidence>
<dbReference type="PANTHER" id="PTHR10339:SF27">
    <property type="entry name" value="NAD(P)(+)--ARGININE ADP-RIBOSYLTRANSFERASE"/>
    <property type="match status" value="1"/>
</dbReference>
<proteinExistence type="inferred from homology"/>
<dbReference type="AlphaFoldDB" id="A0AAN8M4Y5"/>
<dbReference type="EC" id="2.4.2.31" evidence="7"/>
<name>A0AAN8M4Y5_9TELE</name>
<dbReference type="InterPro" id="IPR001604">
    <property type="entry name" value="Endo_G_ENPP1-like_dom"/>
</dbReference>
<evidence type="ECO:0000259" key="8">
    <source>
        <dbReference type="SMART" id="SM00477"/>
    </source>
</evidence>
<comment type="similarity">
    <text evidence="1 7">Belongs to the Arg-specific ADP-ribosyltransferase family.</text>
</comment>
<dbReference type="GO" id="GO:0106274">
    <property type="term" value="F:NAD+-protein-arginine ADP-ribosyltransferase activity"/>
    <property type="evidence" value="ECO:0007669"/>
    <property type="project" value="UniProtKB-EC"/>
</dbReference>
<dbReference type="GO" id="GO:0016779">
    <property type="term" value="F:nucleotidyltransferase activity"/>
    <property type="evidence" value="ECO:0007669"/>
    <property type="project" value="UniProtKB-KW"/>
</dbReference>
<evidence type="ECO:0000259" key="9">
    <source>
        <dbReference type="SMART" id="SM00892"/>
    </source>
</evidence>
<comment type="caution">
    <text evidence="10">The sequence shown here is derived from an EMBL/GenBank/DDBJ whole genome shotgun (WGS) entry which is preliminary data.</text>
</comment>
<dbReference type="PRINTS" id="PR00970">
    <property type="entry name" value="RIBTRNSFRASE"/>
</dbReference>
<dbReference type="PANTHER" id="PTHR10339">
    <property type="entry name" value="ADP-RIBOSYLTRANSFERASE"/>
    <property type="match status" value="1"/>
</dbReference>
<dbReference type="Gene3D" id="3.40.570.10">
    <property type="entry name" value="Extracellular Endonuclease, subunit A"/>
    <property type="match status" value="1"/>
</dbReference>
<evidence type="ECO:0000256" key="4">
    <source>
        <dbReference type="ARBA" id="ARBA00022695"/>
    </source>
</evidence>
<protein>
    <recommendedName>
        <fullName evidence="7">NAD(P)(+)--arginine ADP-ribosyltransferase</fullName>
        <ecNumber evidence="7">2.4.2.31</ecNumber>
    </recommendedName>
    <alternativeName>
        <fullName evidence="7">Mono(ADP-ribosyl)transferase</fullName>
    </alternativeName>
</protein>
<dbReference type="GO" id="GO:0003676">
    <property type="term" value="F:nucleic acid binding"/>
    <property type="evidence" value="ECO:0007669"/>
    <property type="project" value="InterPro"/>
</dbReference>
<evidence type="ECO:0000313" key="11">
    <source>
        <dbReference type="Proteomes" id="UP001356427"/>
    </source>
</evidence>
<evidence type="ECO:0000256" key="1">
    <source>
        <dbReference type="ARBA" id="ARBA00009558"/>
    </source>
</evidence>
<dbReference type="Pfam" id="PF01223">
    <property type="entry name" value="Endonuclease_NS"/>
    <property type="match status" value="1"/>
</dbReference>
<comment type="catalytic activity">
    <reaction evidence="6 7">
        <text>L-arginyl-[protein] + NAD(+) = N(omega)-(ADP-D-ribosyl)-L-arginyl-[protein] + nicotinamide + H(+)</text>
        <dbReference type="Rhea" id="RHEA:19149"/>
        <dbReference type="Rhea" id="RHEA-COMP:10532"/>
        <dbReference type="Rhea" id="RHEA-COMP:15087"/>
        <dbReference type="ChEBI" id="CHEBI:15378"/>
        <dbReference type="ChEBI" id="CHEBI:17154"/>
        <dbReference type="ChEBI" id="CHEBI:29965"/>
        <dbReference type="ChEBI" id="CHEBI:57540"/>
        <dbReference type="ChEBI" id="CHEBI:142554"/>
        <dbReference type="EC" id="2.4.2.31"/>
    </reaction>
</comment>
<dbReference type="InterPro" id="IPR050999">
    <property type="entry name" value="ADP-ribosyltransferase_ARG"/>
</dbReference>
<evidence type="ECO:0000313" key="10">
    <source>
        <dbReference type="EMBL" id="KAK6324960.1"/>
    </source>
</evidence>
<evidence type="ECO:0000256" key="6">
    <source>
        <dbReference type="ARBA" id="ARBA00047597"/>
    </source>
</evidence>
<dbReference type="GO" id="GO:0046872">
    <property type="term" value="F:metal ion binding"/>
    <property type="evidence" value="ECO:0007669"/>
    <property type="project" value="InterPro"/>
</dbReference>
<dbReference type="EMBL" id="JAGTTL010000003">
    <property type="protein sequence ID" value="KAK6324960.1"/>
    <property type="molecule type" value="Genomic_DNA"/>
</dbReference>
<keyword evidence="3 7" id="KW-0808">Transferase</keyword>
<sequence>MLPLLHTSVRKTVTTITLPLCMTEPGGSLCTLPMKWISKGTPTDRGKIVYYEPQLVHPGLTPKQMKITESKSEIKKYNQNNGCNESSPQYQQTYKLGWSQALDDNFGKYDRGHLNAAGHHGNRDAAEATMTHTNVAPQDGTMNKGPWNQYEKKLKDVLSVGCSKMYVVTGVVPSGTWVDQNQRVNVPSHYWNAYCCTDNNGKPLKSGGALGPNTAQDGVTEYNKTDEGAIAGKMQGQREKIFILILVAALSHMVTPLPKQMDMAPNAVDEQYTHCREQMLEKVLEGGLLKEELNSSPEYSAAWGVKQCTKLIPGGVKEHTTALVAYGHGGNAFRKNFNNAVENQGGNVNVYNGNFQFKSLHFLLMDAMRLLKPNNCQTVFRGSSKIYEAQVGSEVRFGRFTSTKAKRSDSEEVATDNGSLFNITSCTVVNVENYTCFSESIDQLISPAEVFRVAEVKSVSNEDHEYREIVLTSSTTHSIDSVRDCYLFPRSPTSMSPPSIIPTGSSTQWLGSSLSVLVAVSLSISLITRTDHL</sequence>
<keyword evidence="7" id="KW-0520">NAD</keyword>
<reference evidence="10 11" key="1">
    <citation type="submission" date="2021-04" db="EMBL/GenBank/DDBJ databases">
        <authorList>
            <person name="De Guttry C."/>
            <person name="Zahm M."/>
            <person name="Klopp C."/>
            <person name="Cabau C."/>
            <person name="Louis A."/>
            <person name="Berthelot C."/>
            <person name="Parey E."/>
            <person name="Roest Crollius H."/>
            <person name="Montfort J."/>
            <person name="Robinson-Rechavi M."/>
            <person name="Bucao C."/>
            <person name="Bouchez O."/>
            <person name="Gislard M."/>
            <person name="Lluch J."/>
            <person name="Milhes M."/>
            <person name="Lampietro C."/>
            <person name="Lopez Roques C."/>
            <person name="Donnadieu C."/>
            <person name="Braasch I."/>
            <person name="Desvignes T."/>
            <person name="Postlethwait J."/>
            <person name="Bobe J."/>
            <person name="Wedekind C."/>
            <person name="Guiguen Y."/>
        </authorList>
    </citation>
    <scope>NUCLEOTIDE SEQUENCE [LARGE SCALE GENOMIC DNA]</scope>
    <source>
        <strain evidence="10">Cs_M1</strain>
        <tissue evidence="10">Blood</tissue>
    </source>
</reference>
<dbReference type="SUPFAM" id="SSF56399">
    <property type="entry name" value="ADP-ribosylation"/>
    <property type="match status" value="1"/>
</dbReference>
<dbReference type="GO" id="GO:0003950">
    <property type="term" value="F:NAD+ poly-ADP-ribosyltransferase activity"/>
    <property type="evidence" value="ECO:0007669"/>
    <property type="project" value="TreeGrafter"/>
</dbReference>
<dbReference type="SMART" id="SM00892">
    <property type="entry name" value="Endonuclease_NS"/>
    <property type="match status" value="1"/>
</dbReference>
<dbReference type="GO" id="GO:0016787">
    <property type="term" value="F:hydrolase activity"/>
    <property type="evidence" value="ECO:0007669"/>
    <property type="project" value="InterPro"/>
</dbReference>
<feature type="domain" description="ENPP1-3/EXOG-like endonuclease/phosphodiesterase" evidence="8">
    <location>
        <begin position="28"/>
        <end position="228"/>
    </location>
</feature>
<keyword evidence="11" id="KW-1185">Reference proteome</keyword>
<keyword evidence="4" id="KW-0548">Nucleotidyltransferase</keyword>
<accession>A0AAN8M4Y5</accession>
<evidence type="ECO:0000256" key="3">
    <source>
        <dbReference type="ARBA" id="ARBA00022679"/>
    </source>
</evidence>
<keyword evidence="2 7" id="KW-0328">Glycosyltransferase</keyword>
<dbReference type="PROSITE" id="PS51996">
    <property type="entry name" value="TR_MART"/>
    <property type="match status" value="1"/>
</dbReference>
<evidence type="ECO:0000256" key="2">
    <source>
        <dbReference type="ARBA" id="ARBA00022676"/>
    </source>
</evidence>